<sequence length="211" mass="24187">MKRLLLNNKWRTSFWLLALINMGVVIWLVALVFLPSSYTIVNVDQEKESPDAEFTIVSTKENMEQLANEYLSELSTQTVFDYSITLDRNVTLAGNIKAFDQVIPINVELHPEVQKNGDLVLRQEKISLGKLPLPNKKVLEFVKDNYNLPEWVIVNPNEENIYVAVTQMDTASNFNVKVDRFNLNSNQLAFKIAVPSNSFQFAQRVVNDHLE</sequence>
<dbReference type="Proteomes" id="UP000256305">
    <property type="component" value="Unassembled WGS sequence"/>
</dbReference>
<accession>A0A3E0J8Z4</accession>
<organism evidence="2 3">
    <name type="scientific">Halobacillus trueperi</name>
    <dbReference type="NCBI Taxonomy" id="156205"/>
    <lineage>
        <taxon>Bacteria</taxon>
        <taxon>Bacillati</taxon>
        <taxon>Bacillota</taxon>
        <taxon>Bacilli</taxon>
        <taxon>Bacillales</taxon>
        <taxon>Bacillaceae</taxon>
        <taxon>Halobacillus</taxon>
    </lineage>
</organism>
<dbReference type="AlphaFoldDB" id="A0A3E0J8Z4"/>
<name>A0A3E0J8Z4_9BACI</name>
<comment type="caution">
    <text evidence="2">The sequence shown here is derived from an EMBL/GenBank/DDBJ whole genome shotgun (WGS) entry which is preliminary data.</text>
</comment>
<keyword evidence="3" id="KW-1185">Reference proteome</keyword>
<proteinExistence type="predicted"/>
<dbReference type="Pfam" id="PF09911">
    <property type="entry name" value="DUF2140"/>
    <property type="match status" value="1"/>
</dbReference>
<keyword evidence="1" id="KW-0812">Transmembrane</keyword>
<evidence type="ECO:0000313" key="3">
    <source>
        <dbReference type="Proteomes" id="UP000256305"/>
    </source>
</evidence>
<dbReference type="EMBL" id="QUAE01000006">
    <property type="protein sequence ID" value="REJ09418.1"/>
    <property type="molecule type" value="Genomic_DNA"/>
</dbReference>
<protein>
    <submittedName>
        <fullName evidence="2">DUF2140 family protein</fullName>
    </submittedName>
</protein>
<feature type="transmembrane region" description="Helical" evidence="1">
    <location>
        <begin position="12"/>
        <end position="34"/>
    </location>
</feature>
<dbReference type="InterPro" id="IPR018672">
    <property type="entry name" value="DUF2140"/>
</dbReference>
<evidence type="ECO:0000313" key="2">
    <source>
        <dbReference type="EMBL" id="REJ09418.1"/>
    </source>
</evidence>
<keyword evidence="1" id="KW-1133">Transmembrane helix</keyword>
<dbReference type="RefSeq" id="WP_115823487.1">
    <property type="nucleotide sequence ID" value="NZ_QUAE01000006.1"/>
</dbReference>
<evidence type="ECO:0000256" key="1">
    <source>
        <dbReference type="SAM" id="Phobius"/>
    </source>
</evidence>
<gene>
    <name evidence="2" type="ORF">DYE48_10025</name>
</gene>
<reference evidence="2 3" key="1">
    <citation type="submission" date="2018-08" db="EMBL/GenBank/DDBJ databases">
        <title>Genome sequence of Halobacillus trueperi KCTC 3686.</title>
        <authorList>
            <person name="Cho K.H."/>
            <person name="Kwak M.-J."/>
            <person name="Kim B.-Y."/>
            <person name="Chun J."/>
        </authorList>
    </citation>
    <scope>NUCLEOTIDE SEQUENCE [LARGE SCALE GENOMIC DNA]</scope>
    <source>
        <strain evidence="2 3">KCTC 3686</strain>
    </source>
</reference>
<keyword evidence="1" id="KW-0472">Membrane</keyword>